<evidence type="ECO:0000256" key="1">
    <source>
        <dbReference type="SAM" id="MobiDB-lite"/>
    </source>
</evidence>
<feature type="region of interest" description="Disordered" evidence="1">
    <location>
        <begin position="259"/>
        <end position="430"/>
    </location>
</feature>
<dbReference type="GeneID" id="106011947"/>
<feature type="compositionally biased region" description="Basic and acidic residues" evidence="1">
    <location>
        <begin position="351"/>
        <end position="361"/>
    </location>
</feature>
<evidence type="ECO:0000313" key="4">
    <source>
        <dbReference type="RefSeq" id="XP_012938729.1"/>
    </source>
</evidence>
<feature type="domain" description="C2H2-type" evidence="2">
    <location>
        <begin position="558"/>
        <end position="578"/>
    </location>
</feature>
<dbReference type="InterPro" id="IPR017956">
    <property type="entry name" value="AT_hook_DNA-bd_motif"/>
</dbReference>
<keyword evidence="3" id="KW-1185">Reference proteome</keyword>
<feature type="compositionally biased region" description="Polar residues" evidence="1">
    <location>
        <begin position="201"/>
        <end position="212"/>
    </location>
</feature>
<feature type="compositionally biased region" description="Low complexity" evidence="1">
    <location>
        <begin position="327"/>
        <end position="344"/>
    </location>
</feature>
<name>A0ABM1A165_APLCA</name>
<feature type="compositionally biased region" description="Low complexity" evidence="1">
    <location>
        <begin position="264"/>
        <end position="275"/>
    </location>
</feature>
<accession>A0ABM1A165</accession>
<feature type="region of interest" description="Disordered" evidence="1">
    <location>
        <begin position="1"/>
        <end position="75"/>
    </location>
</feature>
<dbReference type="SMART" id="SM00355">
    <property type="entry name" value="ZnF_C2H2"/>
    <property type="match status" value="3"/>
</dbReference>
<feature type="compositionally biased region" description="Basic and acidic residues" evidence="1">
    <location>
        <begin position="284"/>
        <end position="321"/>
    </location>
</feature>
<feature type="compositionally biased region" description="Basic and acidic residues" evidence="1">
    <location>
        <begin position="402"/>
        <end position="414"/>
    </location>
</feature>
<sequence length="636" mass="69814">MSAKDTGSARKRGRPKKVTTAPGYNVSSSSNGRVQQCEVTPADGVEARAKGVPTAPTDVANKAQGDIITPSRPVRNRKKKTYDDFFIFDKAGGKAVSGKREENVAASEVDKTLRASKESAAKSPLSTPVGDLVDGSNETRLEQTVSSHIKCSQASAGIVTSPAKGEDVQCDVEVKATLTASSSDVPATVGKKRGRKKKTELNSNDCNSDLPSASSLNCYMGRVNAAESVPGTGKDSTMQGSGSTVDGLNDLAMDSAVRVGVMANSGSGRLRNSGSQRKGRKAGKTLDDSDSKKDSSFSKDVTRGSCVRRSDRARVKKRYVEYDESGSEGSETSSSESSASDDTSFPPAKRARLDVEDDTPKTSRKRGRPRKNNSVSKVSNVIEIPEDVKETSPLKRKRGRPRKDNSEVKVKVSDVADASSAPDKLGTQRKDVFDASISGVEEDSVLIEGESPAPRKRGRPKKDNSGSSAKQAKADDERPVPRKRGPGRWKKVLDTDDEASDDDEDTGEVIQCKLCDLQTSIKRVLKRHMMAKHALVWSKKNPEGIDNPLFIIRHLKYIECNKCSKRFRFPHYYRHHQMWCGREEEMSDCVECGKTMRSMWMQAHVQAHRTAERKMVVEEEKKKEMEERKKEEEEEE</sequence>
<evidence type="ECO:0000313" key="3">
    <source>
        <dbReference type="Proteomes" id="UP000694888"/>
    </source>
</evidence>
<protein>
    <submittedName>
        <fullName evidence="4">ABC transporter F family member 4</fullName>
    </submittedName>
</protein>
<feature type="compositionally biased region" description="Acidic residues" evidence="1">
    <location>
        <begin position="495"/>
        <end position="504"/>
    </location>
</feature>
<feature type="region of interest" description="Disordered" evidence="1">
    <location>
        <begin position="226"/>
        <end position="247"/>
    </location>
</feature>
<dbReference type="RefSeq" id="XP_012938729.1">
    <property type="nucleotide sequence ID" value="XM_013083275.1"/>
</dbReference>
<dbReference type="Proteomes" id="UP000694888">
    <property type="component" value="Unplaced"/>
</dbReference>
<feature type="non-terminal residue" evidence="4">
    <location>
        <position position="636"/>
    </location>
</feature>
<feature type="region of interest" description="Disordered" evidence="1">
    <location>
        <begin position="443"/>
        <end position="504"/>
    </location>
</feature>
<feature type="region of interest" description="Disordered" evidence="1">
    <location>
        <begin position="113"/>
        <end position="136"/>
    </location>
</feature>
<feature type="compositionally biased region" description="Basic residues" evidence="1">
    <location>
        <begin position="362"/>
        <end position="371"/>
    </location>
</feature>
<feature type="region of interest" description="Disordered" evidence="1">
    <location>
        <begin position="616"/>
        <end position="636"/>
    </location>
</feature>
<dbReference type="PRINTS" id="PR00929">
    <property type="entry name" value="ATHOOK"/>
</dbReference>
<organism evidence="3 4">
    <name type="scientific">Aplysia californica</name>
    <name type="common">California sea hare</name>
    <dbReference type="NCBI Taxonomy" id="6500"/>
    <lineage>
        <taxon>Eukaryota</taxon>
        <taxon>Metazoa</taxon>
        <taxon>Spiralia</taxon>
        <taxon>Lophotrochozoa</taxon>
        <taxon>Mollusca</taxon>
        <taxon>Gastropoda</taxon>
        <taxon>Heterobranchia</taxon>
        <taxon>Euthyneura</taxon>
        <taxon>Tectipleura</taxon>
        <taxon>Aplysiida</taxon>
        <taxon>Aplysioidea</taxon>
        <taxon>Aplysiidae</taxon>
        <taxon>Aplysia</taxon>
    </lineage>
</organism>
<feature type="compositionally biased region" description="Polar residues" evidence="1">
    <location>
        <begin position="25"/>
        <end position="38"/>
    </location>
</feature>
<feature type="compositionally biased region" description="Polar residues" evidence="1">
    <location>
        <begin position="234"/>
        <end position="246"/>
    </location>
</feature>
<dbReference type="InterPro" id="IPR013087">
    <property type="entry name" value="Znf_C2H2_type"/>
</dbReference>
<proteinExistence type="predicted"/>
<evidence type="ECO:0000259" key="2">
    <source>
        <dbReference type="SMART" id="SM00355"/>
    </source>
</evidence>
<feature type="region of interest" description="Disordered" evidence="1">
    <location>
        <begin position="181"/>
        <end position="212"/>
    </location>
</feature>
<gene>
    <name evidence="4" type="primary">LOC106011947</name>
</gene>
<reference evidence="4" key="1">
    <citation type="submission" date="2025-08" db="UniProtKB">
        <authorList>
            <consortium name="RefSeq"/>
        </authorList>
    </citation>
    <scope>IDENTIFICATION</scope>
</reference>
<feature type="domain" description="C2H2-type" evidence="2">
    <location>
        <begin position="510"/>
        <end position="533"/>
    </location>
</feature>
<feature type="compositionally biased region" description="Basic residues" evidence="1">
    <location>
        <begin position="481"/>
        <end position="490"/>
    </location>
</feature>
<dbReference type="SMART" id="SM00384">
    <property type="entry name" value="AT_hook"/>
    <property type="match status" value="4"/>
</dbReference>
<feature type="domain" description="C2H2-type" evidence="2">
    <location>
        <begin position="587"/>
        <end position="608"/>
    </location>
</feature>